<dbReference type="SUPFAM" id="SSF46785">
    <property type="entry name" value="Winged helix' DNA-binding domain"/>
    <property type="match status" value="1"/>
</dbReference>
<evidence type="ECO:0000256" key="2">
    <source>
        <dbReference type="RuleBase" id="RU003829"/>
    </source>
</evidence>
<accession>A0ABR2HNF4</accession>
<comment type="similarity">
    <text evidence="1 2">Belongs to the cullin family.</text>
</comment>
<organism evidence="4 5">
    <name type="scientific">Tritrichomonas musculus</name>
    <dbReference type="NCBI Taxonomy" id="1915356"/>
    <lineage>
        <taxon>Eukaryota</taxon>
        <taxon>Metamonada</taxon>
        <taxon>Parabasalia</taxon>
        <taxon>Tritrichomonadida</taxon>
        <taxon>Tritrichomonadidae</taxon>
        <taxon>Tritrichomonas</taxon>
    </lineage>
</organism>
<dbReference type="PANTHER" id="PTHR11932">
    <property type="entry name" value="CULLIN"/>
    <property type="match status" value="1"/>
</dbReference>
<evidence type="ECO:0000313" key="5">
    <source>
        <dbReference type="Proteomes" id="UP001470230"/>
    </source>
</evidence>
<dbReference type="Pfam" id="PF00888">
    <property type="entry name" value="Cullin"/>
    <property type="match status" value="1"/>
</dbReference>
<dbReference type="InterPro" id="IPR036390">
    <property type="entry name" value="WH_DNA-bd_sf"/>
</dbReference>
<proteinExistence type="inferred from homology"/>
<dbReference type="InterPro" id="IPR001373">
    <property type="entry name" value="Cullin_N"/>
</dbReference>
<name>A0ABR2HNF4_9EUKA</name>
<keyword evidence="5" id="KW-1185">Reference proteome</keyword>
<evidence type="ECO:0000256" key="1">
    <source>
        <dbReference type="PROSITE-ProRule" id="PRU00330"/>
    </source>
</evidence>
<dbReference type="SUPFAM" id="SSF75632">
    <property type="entry name" value="Cullin homology domain"/>
    <property type="match status" value="1"/>
</dbReference>
<dbReference type="PROSITE" id="PS50069">
    <property type="entry name" value="CULLIN_2"/>
    <property type="match status" value="1"/>
</dbReference>
<dbReference type="EMBL" id="JAPFFF010000024">
    <property type="protein sequence ID" value="KAK8850169.1"/>
    <property type="molecule type" value="Genomic_DNA"/>
</dbReference>
<dbReference type="SMART" id="SM00182">
    <property type="entry name" value="CULLIN"/>
    <property type="match status" value="1"/>
</dbReference>
<protein>
    <recommendedName>
        <fullName evidence="3">Cullin family profile domain-containing protein</fullName>
    </recommendedName>
</protein>
<dbReference type="Gene3D" id="1.20.1310.10">
    <property type="entry name" value="Cullin Repeats"/>
    <property type="match status" value="1"/>
</dbReference>
<dbReference type="Gene3D" id="3.30.230.130">
    <property type="entry name" value="Cullin, Chain C, Domain 2"/>
    <property type="match status" value="1"/>
</dbReference>
<sequence>MPPPIPPRKFIEYPISSPDEVDTNQNDESIIVGLSSKKTKSRKNITISGIPAMFSSNSDDQTVNSKKRILTTNIFPQKDDMPPQEILNIFTNGINNILNLQSEDPNAKNLFISSIDLRSLNTLSSLLATRANNSSSLSSLLPCNSNIHNINVKLIYDSYCMITDKLKQYTIDIFLKNDLTKIESVSEIGQIYKKFKLKVNSITNAFSPLCVSKLHLTLDFTDIFQQTIFDVFIGKKTINNSNAFFVRNDSSRPNNNNNNNSFNFNDNNGFGAFSNTFDGFDYASNFFQSNDNNNAGDAADDDSGFVVDFDGKLLFDRITDLIIHYFLENVIRKNIFSSSLQSEKEPDEDDLTTLYFNINNEDGSTANSGSSKSMSNLIDMTESIKKDSDFCSAFEFVQKTGNLYESCFMPKLTKAITDEYTPIVTQLYEKCDINDGSSTAKDLTMYFNDIQKIENELDQSLKSVSFLLLDRSIGHIKDEFRSLVFASKIDDICKNGLRLLVKKKDIQTLELCADYAKSTDKIIKLAKELSFDIESVVADCFKNRMESGVNPRDSNPIRESIDYLKMLNELCDISFNNINVIVINDLSTTLSKMLMYAFKKGFNARPDQAARLLADEVNYQFLHLPTYTSNQNINNNVENASSNVNNVCVDNLSFLNDLISLFKCLTCKDVFEAYYHLYLTRRVLMLKASVIQADEFFASKLREICGSDYTKRIDTIFEDLHTSSRVLSDFQKEASKSQKISPRYFKALVLSHSSWITSVDDLHRTPIETPSEVTEILSNFAQFYLSRNPGKQLEWNHHFSRVKMAVNGRGTVKEIQCNGIAATIISLFNNHEYLTKREIIGLCKGNEKIIEECIKVLKSKKSGKLLVSSKSSNGKSYRIDLDPATDSSRIIKLPFVKMILPANETDNALMHIGASRAMVVSANIMLLLKRDHSMDKDELKEKVKEMIPFRLDDDLFEKELENLAKKLYLRLDPSGRAHYLP</sequence>
<comment type="caution">
    <text evidence="4">The sequence shown here is derived from an EMBL/GenBank/DDBJ whole genome shotgun (WGS) entry which is preliminary data.</text>
</comment>
<dbReference type="InterPro" id="IPR059120">
    <property type="entry name" value="Cullin-like_AB"/>
</dbReference>
<feature type="domain" description="Cullin family profile" evidence="3">
    <location>
        <begin position="655"/>
        <end position="858"/>
    </location>
</feature>
<reference evidence="4 5" key="1">
    <citation type="submission" date="2024-04" db="EMBL/GenBank/DDBJ databases">
        <title>Tritrichomonas musculus Genome.</title>
        <authorList>
            <person name="Alves-Ferreira E."/>
            <person name="Grigg M."/>
            <person name="Lorenzi H."/>
            <person name="Galac M."/>
        </authorList>
    </citation>
    <scope>NUCLEOTIDE SEQUENCE [LARGE SCALE GENOMIC DNA]</scope>
    <source>
        <strain evidence="4 5">EAF2021</strain>
    </source>
</reference>
<dbReference type="InterPro" id="IPR036317">
    <property type="entry name" value="Cullin_homology_sf"/>
</dbReference>
<dbReference type="Proteomes" id="UP001470230">
    <property type="component" value="Unassembled WGS sequence"/>
</dbReference>
<gene>
    <name evidence="4" type="ORF">M9Y10_018290</name>
</gene>
<dbReference type="InterPro" id="IPR016158">
    <property type="entry name" value="Cullin_homology"/>
</dbReference>
<evidence type="ECO:0000259" key="3">
    <source>
        <dbReference type="PROSITE" id="PS50069"/>
    </source>
</evidence>
<dbReference type="Pfam" id="PF26557">
    <property type="entry name" value="Cullin_AB"/>
    <property type="match status" value="1"/>
</dbReference>
<dbReference type="InterPro" id="IPR045093">
    <property type="entry name" value="Cullin"/>
</dbReference>
<evidence type="ECO:0000313" key="4">
    <source>
        <dbReference type="EMBL" id="KAK8850169.1"/>
    </source>
</evidence>